<evidence type="ECO:0000313" key="2">
    <source>
        <dbReference type="Proteomes" id="UP000194137"/>
    </source>
</evidence>
<dbReference type="KEGG" id="psin:CAK95_20475"/>
<dbReference type="AlphaFoldDB" id="A0A1W6ZV80"/>
<name>A0A1W6ZV80_9HYPH</name>
<protein>
    <submittedName>
        <fullName evidence="1">Uncharacterized protein</fullName>
    </submittedName>
</protein>
<dbReference type="OrthoDB" id="7362478at2"/>
<proteinExistence type="predicted"/>
<dbReference type="RefSeq" id="WP_086089597.1">
    <property type="nucleotide sequence ID" value="NZ_CP021112.1"/>
</dbReference>
<reference evidence="1 2" key="1">
    <citation type="submission" date="2017-05" db="EMBL/GenBank/DDBJ databases">
        <title>Full genome sequence of Pseudorhodoplanes sinuspersici.</title>
        <authorList>
            <person name="Dastgheib S.M.M."/>
            <person name="Shavandi M."/>
            <person name="Tirandaz H."/>
        </authorList>
    </citation>
    <scope>NUCLEOTIDE SEQUENCE [LARGE SCALE GENOMIC DNA]</scope>
    <source>
        <strain evidence="1 2">RIPI110</strain>
    </source>
</reference>
<sequence>MRSFLLAATAAATLAAFMSSADAQSRTRVGGLTCNLAPSVGMVIGSQQPAACVFRPTRGRPERYNAMISRLGVDLGVKEGGRLYWAVLADSARRPPRSLVGDYVGASGQAAFGVGAGANVLVGGSDRSISLQPVSVSAQRGVNVAAGVANLSLR</sequence>
<dbReference type="Pfam" id="PF06186">
    <property type="entry name" value="DUF992"/>
    <property type="match status" value="1"/>
</dbReference>
<accession>A0A1W6ZV80</accession>
<evidence type="ECO:0000313" key="1">
    <source>
        <dbReference type="EMBL" id="ARQ01206.1"/>
    </source>
</evidence>
<keyword evidence="2" id="KW-1185">Reference proteome</keyword>
<dbReference type="InterPro" id="IPR009333">
    <property type="entry name" value="DUF992"/>
</dbReference>
<dbReference type="STRING" id="1235591.CAK95_20475"/>
<organism evidence="1 2">
    <name type="scientific">Pseudorhodoplanes sinuspersici</name>
    <dbReference type="NCBI Taxonomy" id="1235591"/>
    <lineage>
        <taxon>Bacteria</taxon>
        <taxon>Pseudomonadati</taxon>
        <taxon>Pseudomonadota</taxon>
        <taxon>Alphaproteobacteria</taxon>
        <taxon>Hyphomicrobiales</taxon>
        <taxon>Pseudorhodoplanes</taxon>
    </lineage>
</organism>
<dbReference type="EMBL" id="CP021112">
    <property type="protein sequence ID" value="ARQ01206.1"/>
    <property type="molecule type" value="Genomic_DNA"/>
</dbReference>
<gene>
    <name evidence="1" type="ORF">CAK95_20475</name>
</gene>
<dbReference type="Proteomes" id="UP000194137">
    <property type="component" value="Chromosome"/>
</dbReference>